<reference evidence="2 3" key="1">
    <citation type="journal article" date="2021" name="Nat. Commun.">
        <title>Genetic determinants of endophytism in the Arabidopsis root mycobiome.</title>
        <authorList>
            <person name="Mesny F."/>
            <person name="Miyauchi S."/>
            <person name="Thiergart T."/>
            <person name="Pickel B."/>
            <person name="Atanasova L."/>
            <person name="Karlsson M."/>
            <person name="Huettel B."/>
            <person name="Barry K.W."/>
            <person name="Haridas S."/>
            <person name="Chen C."/>
            <person name="Bauer D."/>
            <person name="Andreopoulos W."/>
            <person name="Pangilinan J."/>
            <person name="LaButti K."/>
            <person name="Riley R."/>
            <person name="Lipzen A."/>
            <person name="Clum A."/>
            <person name="Drula E."/>
            <person name="Henrissat B."/>
            <person name="Kohler A."/>
            <person name="Grigoriev I.V."/>
            <person name="Martin F.M."/>
            <person name="Hacquard S."/>
        </authorList>
    </citation>
    <scope>NUCLEOTIDE SEQUENCE [LARGE SCALE GENOMIC DNA]</scope>
    <source>
        <strain evidence="2 3">MPI-CAGE-CH-0241</strain>
    </source>
</reference>
<feature type="domain" description="PD-(D/E)XK nuclease-like" evidence="1">
    <location>
        <begin position="47"/>
        <end position="124"/>
    </location>
</feature>
<proteinExistence type="predicted"/>
<evidence type="ECO:0000313" key="3">
    <source>
        <dbReference type="Proteomes" id="UP000777438"/>
    </source>
</evidence>
<comment type="caution">
    <text evidence="2">The sequence shown here is derived from an EMBL/GenBank/DDBJ whole genome shotgun (WGS) entry which is preliminary data.</text>
</comment>
<gene>
    <name evidence="2" type="ORF">B0T10DRAFT_567321</name>
</gene>
<dbReference type="AlphaFoldDB" id="A0A9P9ALC9"/>
<evidence type="ECO:0000259" key="1">
    <source>
        <dbReference type="Pfam" id="PF20516"/>
    </source>
</evidence>
<dbReference type="Pfam" id="PF20516">
    <property type="entry name" value="PDDEXK_12"/>
    <property type="match status" value="1"/>
</dbReference>
<accession>A0A9P9ALC9</accession>
<dbReference type="OrthoDB" id="4161186at2759"/>
<name>A0A9P9ALC9_9HYPO</name>
<sequence length="129" mass="14337">MALSLDEAGFDSRHLDIDKPPVDSASLLFSVPADISDGDGILPLDRRDDILNTTTPRPHKSFPPRSIGTKMIGYCIYADRGRDNPVLEHRLQLLSQKILTPSVNHVVDVKRLQLRPIAMNIETQGLART</sequence>
<dbReference type="EMBL" id="JAGPYM010000039">
    <property type="protein sequence ID" value="KAH6874394.1"/>
    <property type="molecule type" value="Genomic_DNA"/>
</dbReference>
<dbReference type="Proteomes" id="UP000777438">
    <property type="component" value="Unassembled WGS sequence"/>
</dbReference>
<protein>
    <recommendedName>
        <fullName evidence="1">PD-(D/E)XK nuclease-like domain-containing protein</fullName>
    </recommendedName>
</protein>
<dbReference type="InterPro" id="IPR046797">
    <property type="entry name" value="PDDEXK_12"/>
</dbReference>
<evidence type="ECO:0000313" key="2">
    <source>
        <dbReference type="EMBL" id="KAH6874394.1"/>
    </source>
</evidence>
<organism evidence="2 3">
    <name type="scientific">Thelonectria olida</name>
    <dbReference type="NCBI Taxonomy" id="1576542"/>
    <lineage>
        <taxon>Eukaryota</taxon>
        <taxon>Fungi</taxon>
        <taxon>Dikarya</taxon>
        <taxon>Ascomycota</taxon>
        <taxon>Pezizomycotina</taxon>
        <taxon>Sordariomycetes</taxon>
        <taxon>Hypocreomycetidae</taxon>
        <taxon>Hypocreales</taxon>
        <taxon>Nectriaceae</taxon>
        <taxon>Thelonectria</taxon>
    </lineage>
</organism>
<keyword evidence="3" id="KW-1185">Reference proteome</keyword>